<dbReference type="Pfam" id="PF00291">
    <property type="entry name" value="PALP"/>
    <property type="match status" value="1"/>
</dbReference>
<dbReference type="EC" id="4.2.1.-" evidence="6"/>
<feature type="domain" description="Tryptophan synthase beta chain-like PALP" evidence="5">
    <location>
        <begin position="45"/>
        <end position="309"/>
    </location>
</feature>
<evidence type="ECO:0000256" key="1">
    <source>
        <dbReference type="ARBA" id="ARBA00001933"/>
    </source>
</evidence>
<sequence length="325" mass="34340">MTAILSEKINDAQAAISGTLIETPTLTLNSDRWRAVLPSIAGGAVKLELFQQAGSFKSRGAYLGISKLSTENRAKGVVAASGGNHAMAVAWAAQKLGVSAKIAIPKAADQIRIDGCRSTGAEVILCEDIVEAFAVMEEISSREGAVMMHPFEGEHMTLGSATCGAEFATAHPEIDMFIIPVGGGGMISGMSAAIKLARPSATVIGVEPFGADSMFRSFVAEEPVRLDKITTIADSLASPMAMPYSFGVTHHYADEIVRVEDDELRQAMRTYQNILKITAEPACAASLAALTGPLKERATGRHVGIIACGSNISMARYLNLLEQKQ</sequence>
<evidence type="ECO:0000256" key="4">
    <source>
        <dbReference type="ARBA" id="ARBA00023239"/>
    </source>
</evidence>
<dbReference type="PANTHER" id="PTHR48078:SF6">
    <property type="entry name" value="L-THREONINE DEHYDRATASE CATABOLIC TDCB"/>
    <property type="match status" value="1"/>
</dbReference>
<accession>A0A1L9NSF3</accession>
<dbReference type="Proteomes" id="UP000184514">
    <property type="component" value="Unassembled WGS sequence"/>
</dbReference>
<dbReference type="STRING" id="696762.PFRI_36160"/>
<protein>
    <submittedName>
        <fullName evidence="6">Phenylserine dehydratase</fullName>
        <ecNumber evidence="6">4.2.1.-</ecNumber>
    </submittedName>
</protein>
<dbReference type="InterPro" id="IPR050147">
    <property type="entry name" value="Ser/Thr_Dehydratase"/>
</dbReference>
<evidence type="ECO:0000256" key="3">
    <source>
        <dbReference type="ARBA" id="ARBA00022898"/>
    </source>
</evidence>
<reference evidence="6 7" key="1">
    <citation type="submission" date="2016-10" db="EMBL/GenBank/DDBJ databases">
        <title>Genome sequence of Planktotalea frisia SH6-1.</title>
        <authorList>
            <person name="Poehlein A."/>
            <person name="Bakenhus I."/>
            <person name="Voget S."/>
            <person name="Brinkhoff T."/>
            <person name="Simon M."/>
        </authorList>
    </citation>
    <scope>NUCLEOTIDE SEQUENCE [LARGE SCALE GENOMIC DNA]</scope>
    <source>
        <strain evidence="6 7">SH6-1</strain>
    </source>
</reference>
<dbReference type="GO" id="GO:0006565">
    <property type="term" value="P:L-serine catabolic process"/>
    <property type="evidence" value="ECO:0007669"/>
    <property type="project" value="TreeGrafter"/>
</dbReference>
<dbReference type="PANTHER" id="PTHR48078">
    <property type="entry name" value="THREONINE DEHYDRATASE, MITOCHONDRIAL-RELATED"/>
    <property type="match status" value="1"/>
</dbReference>
<dbReference type="InterPro" id="IPR036052">
    <property type="entry name" value="TrpB-like_PALP_sf"/>
</dbReference>
<dbReference type="RefSeq" id="WP_072632104.1">
    <property type="nucleotide sequence ID" value="NZ_MLCB01000197.1"/>
</dbReference>
<dbReference type="Gene3D" id="3.40.50.1100">
    <property type="match status" value="2"/>
</dbReference>
<evidence type="ECO:0000313" key="7">
    <source>
        <dbReference type="Proteomes" id="UP000184514"/>
    </source>
</evidence>
<keyword evidence="4 6" id="KW-0456">Lyase</keyword>
<dbReference type="SUPFAM" id="SSF53686">
    <property type="entry name" value="Tryptophan synthase beta subunit-like PLP-dependent enzymes"/>
    <property type="match status" value="1"/>
</dbReference>
<dbReference type="FunFam" id="3.40.50.1100:FF:000005">
    <property type="entry name" value="Threonine dehydratase catabolic"/>
    <property type="match status" value="1"/>
</dbReference>
<evidence type="ECO:0000313" key="6">
    <source>
        <dbReference type="EMBL" id="OJI92187.1"/>
    </source>
</evidence>
<comment type="cofactor">
    <cofactor evidence="1">
        <name>pyridoxal 5'-phosphate</name>
        <dbReference type="ChEBI" id="CHEBI:597326"/>
    </cofactor>
</comment>
<keyword evidence="3" id="KW-0663">Pyridoxal phosphate</keyword>
<dbReference type="InterPro" id="IPR001926">
    <property type="entry name" value="TrpB-like_PALP"/>
</dbReference>
<comment type="similarity">
    <text evidence="2">Belongs to the serine/threonine dehydratase family.</text>
</comment>
<keyword evidence="7" id="KW-1185">Reference proteome</keyword>
<evidence type="ECO:0000259" key="5">
    <source>
        <dbReference type="Pfam" id="PF00291"/>
    </source>
</evidence>
<proteinExistence type="inferred from homology"/>
<dbReference type="GO" id="GO:0009097">
    <property type="term" value="P:isoleucine biosynthetic process"/>
    <property type="evidence" value="ECO:0007669"/>
    <property type="project" value="TreeGrafter"/>
</dbReference>
<dbReference type="GO" id="GO:0006567">
    <property type="term" value="P:L-threonine catabolic process"/>
    <property type="evidence" value="ECO:0007669"/>
    <property type="project" value="TreeGrafter"/>
</dbReference>
<dbReference type="AlphaFoldDB" id="A0A1L9NSF3"/>
<comment type="caution">
    <text evidence="6">The sequence shown here is derived from an EMBL/GenBank/DDBJ whole genome shotgun (WGS) entry which is preliminary data.</text>
</comment>
<dbReference type="GO" id="GO:0003941">
    <property type="term" value="F:L-serine ammonia-lyase activity"/>
    <property type="evidence" value="ECO:0007669"/>
    <property type="project" value="TreeGrafter"/>
</dbReference>
<evidence type="ECO:0000256" key="2">
    <source>
        <dbReference type="ARBA" id="ARBA00010869"/>
    </source>
</evidence>
<organism evidence="6 7">
    <name type="scientific">Planktotalea frisia</name>
    <dbReference type="NCBI Taxonomy" id="696762"/>
    <lineage>
        <taxon>Bacteria</taxon>
        <taxon>Pseudomonadati</taxon>
        <taxon>Pseudomonadota</taxon>
        <taxon>Alphaproteobacteria</taxon>
        <taxon>Rhodobacterales</taxon>
        <taxon>Paracoccaceae</taxon>
        <taxon>Planktotalea</taxon>
    </lineage>
</organism>
<name>A0A1L9NSF3_9RHOB</name>
<dbReference type="GO" id="GO:0004794">
    <property type="term" value="F:threonine deaminase activity"/>
    <property type="evidence" value="ECO:0007669"/>
    <property type="project" value="TreeGrafter"/>
</dbReference>
<dbReference type="EMBL" id="MLCB01000197">
    <property type="protein sequence ID" value="OJI92187.1"/>
    <property type="molecule type" value="Genomic_DNA"/>
</dbReference>
<gene>
    <name evidence="6" type="primary">psdht_2</name>
    <name evidence="6" type="ORF">PFRI_36160</name>
</gene>